<feature type="transmembrane region" description="Helical" evidence="1">
    <location>
        <begin position="160"/>
        <end position="184"/>
    </location>
</feature>
<protein>
    <submittedName>
        <fullName evidence="2">Uncharacterized protein</fullName>
    </submittedName>
</protein>
<evidence type="ECO:0000256" key="1">
    <source>
        <dbReference type="SAM" id="Phobius"/>
    </source>
</evidence>
<dbReference type="EMBL" id="MN740562">
    <property type="protein sequence ID" value="QHU33770.1"/>
    <property type="molecule type" value="Genomic_DNA"/>
</dbReference>
<keyword evidence="1" id="KW-1133">Transmembrane helix</keyword>
<dbReference type="AlphaFoldDB" id="A0A6C0LTQ3"/>
<keyword evidence="1" id="KW-0812">Transmembrane</keyword>
<organism evidence="2">
    <name type="scientific">viral metagenome</name>
    <dbReference type="NCBI Taxonomy" id="1070528"/>
    <lineage>
        <taxon>unclassified sequences</taxon>
        <taxon>metagenomes</taxon>
        <taxon>organismal metagenomes</taxon>
    </lineage>
</organism>
<accession>A0A6C0LTQ3</accession>
<keyword evidence="1" id="KW-0472">Membrane</keyword>
<proteinExistence type="predicted"/>
<sequence>MNHHQLIENDDAWLMYTKGKMKNRVTSDLRNFGDVNGYANVNELMILTRELMTTIQERIVDINNGGSAISEECATLIVNLVQIITKDIIIKHNDGDSIAEKLRQHNIDSGTARVWCGGDDNENLVTSITDWTVAYSKVISSNSIVKFMRRTGTTIKKTKAPVIAGFVMSIVISIAIIPVVAMLLQCVDQYRFNVTGMPKFSSAFTEFEEVSNPDVIGAMGRAILAYRYECNRAANAFSLLESTTPGARIPPHGTGKYGSVLDSTDEDILSTLALERPGDQSKLALAKGALESGIHLIKTNNADDKYVLSLYTYAKQNENLVSDLFHEQMRVDMSMKIGAIVNNAVLDDDVHNDMINILKQFIKDRSDRFSSDGFLSYQNSWVDEIAHTFDGQAMSNIPLMDIMVAINTGNLNLYKRGLSRLFQQYTSYVNWHKNTIKNVLVQLPYEPQFYDMYKTSRQQTVDTLLSTLYPLLESTRAYLITGGDHFSELIRMKHAVINYPRMSLLAALGGGGGAIAKLRDKLPGSNLLGGLLKVGAMTVGGGIGGTSALGLGASALGLLI</sequence>
<evidence type="ECO:0000313" key="2">
    <source>
        <dbReference type="EMBL" id="QHU33770.1"/>
    </source>
</evidence>
<reference evidence="2" key="1">
    <citation type="journal article" date="2020" name="Nature">
        <title>Giant virus diversity and host interactions through global metagenomics.</title>
        <authorList>
            <person name="Schulz F."/>
            <person name="Roux S."/>
            <person name="Paez-Espino D."/>
            <person name="Jungbluth S."/>
            <person name="Walsh D.A."/>
            <person name="Denef V.J."/>
            <person name="McMahon K.D."/>
            <person name="Konstantinidis K.T."/>
            <person name="Eloe-Fadrosh E.A."/>
            <person name="Kyrpides N.C."/>
            <person name="Woyke T."/>
        </authorList>
    </citation>
    <scope>NUCLEOTIDE SEQUENCE</scope>
    <source>
        <strain evidence="2">GVMAG-S-1016704-121</strain>
    </source>
</reference>
<name>A0A6C0LTQ3_9ZZZZ</name>